<dbReference type="EMBL" id="PZKE01000002">
    <property type="protein sequence ID" value="PTE15888.1"/>
    <property type="molecule type" value="Genomic_DNA"/>
</dbReference>
<dbReference type="CDD" id="cd08946">
    <property type="entry name" value="SDR_e"/>
    <property type="match status" value="1"/>
</dbReference>
<reference evidence="2 3" key="1">
    <citation type="submission" date="2018-03" db="EMBL/GenBank/DDBJ databases">
        <title>Rhodobacter blasticus.</title>
        <authorList>
            <person name="Meyer T.E."/>
            <person name="Miller S."/>
            <person name="Lodha T."/>
            <person name="Gandham S."/>
            <person name="Chintalapati S."/>
            <person name="Chintalapati V.R."/>
        </authorList>
    </citation>
    <scope>NUCLEOTIDE SEQUENCE [LARGE SCALE GENOMIC DNA]</scope>
    <source>
        <strain evidence="2 3">DSM 2131</strain>
    </source>
</reference>
<dbReference type="RefSeq" id="WP_107671896.1">
    <property type="nucleotide sequence ID" value="NZ_PZKE01000002.1"/>
</dbReference>
<dbReference type="Gene3D" id="3.40.50.720">
    <property type="entry name" value="NAD(P)-binding Rossmann-like Domain"/>
    <property type="match status" value="1"/>
</dbReference>
<sequence length="295" mass="31356">MSDPVLLTGATGFVGRAVLAELVARGVPVQAVFRRAPGLNLPGVTWHPADLLTEAGRKVVLDAGPAPRLIHCAWEVEHGAFWTSPANAVWRAASVDLVQGFLTRGGQRVVALGTCAEYDATATGPWDENRPMAPATPYGQAKAALFHDLSALCGPRLVWARLFHLYGPGEDSRRLIPALATALRQGLPAEVRKAELIRDYASTAHVARCLAGLLDSPAFGAVDIGSAEPRSLGDLAGILARHLGRPDLLRLSHRIDPEEPQVMAPRLARLHAALGPLRERPETGLPALLETSAPG</sequence>
<evidence type="ECO:0000313" key="3">
    <source>
        <dbReference type="Proteomes" id="UP000241362"/>
    </source>
</evidence>
<protein>
    <submittedName>
        <fullName evidence="2">NAD-dependent epimerase</fullName>
    </submittedName>
</protein>
<dbReference type="InterPro" id="IPR050177">
    <property type="entry name" value="Lipid_A_modif_metabolic_enz"/>
</dbReference>
<dbReference type="AlphaFoldDB" id="A0A2T4JDJ5"/>
<evidence type="ECO:0000259" key="1">
    <source>
        <dbReference type="Pfam" id="PF01370"/>
    </source>
</evidence>
<evidence type="ECO:0000313" key="2">
    <source>
        <dbReference type="EMBL" id="PTE15888.1"/>
    </source>
</evidence>
<dbReference type="PANTHER" id="PTHR43245:SF13">
    <property type="entry name" value="UDP-D-APIOSE_UDP-D-XYLOSE SYNTHASE 2"/>
    <property type="match status" value="1"/>
</dbReference>
<dbReference type="InterPro" id="IPR036291">
    <property type="entry name" value="NAD(P)-bd_dom_sf"/>
</dbReference>
<comment type="caution">
    <text evidence="2">The sequence shown here is derived from an EMBL/GenBank/DDBJ whole genome shotgun (WGS) entry which is preliminary data.</text>
</comment>
<organism evidence="2 3">
    <name type="scientific">Fuscovulum blasticum DSM 2131</name>
    <dbReference type="NCBI Taxonomy" id="1188250"/>
    <lineage>
        <taxon>Bacteria</taxon>
        <taxon>Pseudomonadati</taxon>
        <taxon>Pseudomonadota</taxon>
        <taxon>Alphaproteobacteria</taxon>
        <taxon>Rhodobacterales</taxon>
        <taxon>Paracoccaceae</taxon>
        <taxon>Pseudogemmobacter</taxon>
    </lineage>
</organism>
<keyword evidence="3" id="KW-1185">Reference proteome</keyword>
<dbReference type="SUPFAM" id="SSF51735">
    <property type="entry name" value="NAD(P)-binding Rossmann-fold domains"/>
    <property type="match status" value="1"/>
</dbReference>
<accession>A0A2T4JDJ5</accession>
<dbReference type="InterPro" id="IPR001509">
    <property type="entry name" value="Epimerase_deHydtase"/>
</dbReference>
<proteinExistence type="predicted"/>
<gene>
    <name evidence="2" type="ORF">C5F44_02275</name>
</gene>
<name>A0A2T4JDJ5_FUSBL</name>
<feature type="domain" description="NAD-dependent epimerase/dehydratase" evidence="1">
    <location>
        <begin position="5"/>
        <end position="219"/>
    </location>
</feature>
<dbReference type="Pfam" id="PF01370">
    <property type="entry name" value="Epimerase"/>
    <property type="match status" value="1"/>
</dbReference>
<dbReference type="PANTHER" id="PTHR43245">
    <property type="entry name" value="BIFUNCTIONAL POLYMYXIN RESISTANCE PROTEIN ARNA"/>
    <property type="match status" value="1"/>
</dbReference>
<dbReference type="Proteomes" id="UP000241362">
    <property type="component" value="Unassembled WGS sequence"/>
</dbReference>